<dbReference type="Proteomes" id="UP000451565">
    <property type="component" value="Unassembled WGS sequence"/>
</dbReference>
<reference evidence="1 2" key="1">
    <citation type="submission" date="2019-10" db="EMBL/GenBank/DDBJ databases">
        <title>Glaciimonas soli sp. nov., a psychrophilic bacterium isolated from the forest soil of a high elevation mountain in Taiwan.</title>
        <authorList>
            <person name="Wang L.-T."/>
            <person name="Shieh W.Y."/>
        </authorList>
    </citation>
    <scope>NUCLEOTIDE SEQUENCE [LARGE SCALE GENOMIC DNA]</scope>
    <source>
        <strain evidence="1 2">GS1</strain>
    </source>
</reference>
<sequence length="76" mass="7105">MPTPTSEIINVRQAQLCAALAMTFIAFALGGCTVVSVASTAVGATVAVGSAAVGAATTVVSGTVKAGGAVVAAVTP</sequence>
<name>A0A843YX48_9BURK</name>
<dbReference type="AlphaFoldDB" id="A0A843YX48"/>
<keyword evidence="2" id="KW-1185">Reference proteome</keyword>
<protein>
    <submittedName>
        <fullName evidence="1">Uncharacterized protein</fullName>
    </submittedName>
</protein>
<dbReference type="RefSeq" id="WP_153235612.1">
    <property type="nucleotide sequence ID" value="NZ_WINI01000007.1"/>
</dbReference>
<comment type="caution">
    <text evidence="1">The sequence shown here is derived from an EMBL/GenBank/DDBJ whole genome shotgun (WGS) entry which is preliminary data.</text>
</comment>
<dbReference type="EMBL" id="WINI01000007">
    <property type="protein sequence ID" value="MQR02048.1"/>
    <property type="molecule type" value="Genomic_DNA"/>
</dbReference>
<organism evidence="1 2">
    <name type="scientific">Glaciimonas soli</name>
    <dbReference type="NCBI Taxonomy" id="2590999"/>
    <lineage>
        <taxon>Bacteria</taxon>
        <taxon>Pseudomonadati</taxon>
        <taxon>Pseudomonadota</taxon>
        <taxon>Betaproteobacteria</taxon>
        <taxon>Burkholderiales</taxon>
        <taxon>Oxalobacteraceae</taxon>
        <taxon>Glaciimonas</taxon>
    </lineage>
</organism>
<accession>A0A843YX48</accession>
<gene>
    <name evidence="1" type="ORF">GEV47_15325</name>
</gene>
<proteinExistence type="predicted"/>
<evidence type="ECO:0000313" key="1">
    <source>
        <dbReference type="EMBL" id="MQR02048.1"/>
    </source>
</evidence>
<evidence type="ECO:0000313" key="2">
    <source>
        <dbReference type="Proteomes" id="UP000451565"/>
    </source>
</evidence>